<name>A0A9E7EXU6_9LILI</name>
<accession>A0A9E7EXU6</accession>
<protein>
    <submittedName>
        <fullName evidence="1">Uncharacterized protein</fullName>
    </submittedName>
</protein>
<proteinExistence type="predicted"/>
<reference evidence="1" key="1">
    <citation type="submission" date="2022-05" db="EMBL/GenBank/DDBJ databases">
        <title>The Musa troglodytarum L. genome provides insights into the mechanism of non-climacteric behaviour and enrichment of carotenoids.</title>
        <authorList>
            <person name="Wang J."/>
        </authorList>
    </citation>
    <scope>NUCLEOTIDE SEQUENCE</scope>
    <source>
        <tissue evidence="1">Leaf</tissue>
    </source>
</reference>
<sequence length="78" mass="8474">MALLIEVPLEKAHPNQIVKIKETLPEEKQVIDTTTAHTECSIDAASLWGRADPVQRLAGLRDAAALQCNQRSIAGETP</sequence>
<dbReference type="Proteomes" id="UP001055439">
    <property type="component" value="Chromosome 10"/>
</dbReference>
<organism evidence="1 2">
    <name type="scientific">Musa troglodytarum</name>
    <name type="common">fe'i banana</name>
    <dbReference type="NCBI Taxonomy" id="320322"/>
    <lineage>
        <taxon>Eukaryota</taxon>
        <taxon>Viridiplantae</taxon>
        <taxon>Streptophyta</taxon>
        <taxon>Embryophyta</taxon>
        <taxon>Tracheophyta</taxon>
        <taxon>Spermatophyta</taxon>
        <taxon>Magnoliopsida</taxon>
        <taxon>Liliopsida</taxon>
        <taxon>Zingiberales</taxon>
        <taxon>Musaceae</taxon>
        <taxon>Musa</taxon>
    </lineage>
</organism>
<keyword evidence="2" id="KW-1185">Reference proteome</keyword>
<gene>
    <name evidence="1" type="ORF">MUK42_10147</name>
</gene>
<evidence type="ECO:0000313" key="1">
    <source>
        <dbReference type="EMBL" id="URD84802.1"/>
    </source>
</evidence>
<evidence type="ECO:0000313" key="2">
    <source>
        <dbReference type="Proteomes" id="UP001055439"/>
    </source>
</evidence>
<dbReference type="AlphaFoldDB" id="A0A9E7EXU6"/>
<dbReference type="EMBL" id="CP097503">
    <property type="protein sequence ID" value="URD84802.1"/>
    <property type="molecule type" value="Genomic_DNA"/>
</dbReference>